<organism evidence="8 9">
    <name type="scientific">Musa balbisiana</name>
    <name type="common">Banana</name>
    <dbReference type="NCBI Taxonomy" id="52838"/>
    <lineage>
        <taxon>Eukaryota</taxon>
        <taxon>Viridiplantae</taxon>
        <taxon>Streptophyta</taxon>
        <taxon>Embryophyta</taxon>
        <taxon>Tracheophyta</taxon>
        <taxon>Spermatophyta</taxon>
        <taxon>Magnoliopsida</taxon>
        <taxon>Liliopsida</taxon>
        <taxon>Zingiberales</taxon>
        <taxon>Musaceae</taxon>
        <taxon>Musa</taxon>
    </lineage>
</organism>
<keyword evidence="2 6" id="KW-0853">WD repeat</keyword>
<dbReference type="AlphaFoldDB" id="A0A4S8K1A8"/>
<comment type="function">
    <text evidence="6">Required for the formation of N(7)-methylguanine at position 46 (m7G46) in tRNA. In the complex, it is required to stabilize and induce conformational changes of the catalytic subunit.</text>
</comment>
<keyword evidence="5 6" id="KW-0539">Nucleus</keyword>
<comment type="subunit">
    <text evidence="6">Forms a heterodimer with the catalytic subunit.</text>
</comment>
<evidence type="ECO:0000256" key="4">
    <source>
        <dbReference type="ARBA" id="ARBA00022737"/>
    </source>
</evidence>
<dbReference type="InterPro" id="IPR001680">
    <property type="entry name" value="WD40_rpt"/>
</dbReference>
<dbReference type="InterPro" id="IPR019775">
    <property type="entry name" value="WD40_repeat_CS"/>
</dbReference>
<evidence type="ECO:0000256" key="2">
    <source>
        <dbReference type="ARBA" id="ARBA00022574"/>
    </source>
</evidence>
<dbReference type="SUPFAM" id="SSF50978">
    <property type="entry name" value="WD40 repeat-like"/>
    <property type="match status" value="1"/>
</dbReference>
<comment type="similarity">
    <text evidence="6">Belongs to the WD repeat TRM82 family.</text>
</comment>
<protein>
    <recommendedName>
        <fullName evidence="6">tRNA (guanine-N(7)-)-methyltransferase non-catalytic subunit</fullName>
    </recommendedName>
    <alternativeName>
        <fullName evidence="6">WD repeat-containing protein 4 homolog</fullName>
    </alternativeName>
</protein>
<dbReference type="PROSITE" id="PS50294">
    <property type="entry name" value="WD_REPEATS_REGION"/>
    <property type="match status" value="1"/>
</dbReference>
<keyword evidence="4 6" id="KW-0677">Repeat</keyword>
<gene>
    <name evidence="8" type="ORF">C4D60_Mb08t04040</name>
</gene>
<dbReference type="GO" id="GO:0005634">
    <property type="term" value="C:nucleus"/>
    <property type="evidence" value="ECO:0007669"/>
    <property type="project" value="UniProtKB-SubCell"/>
</dbReference>
<dbReference type="PANTHER" id="PTHR16288:SF0">
    <property type="entry name" value="TRNA (GUANINE-N(7)-)-METHYLTRANSFERASE NON-CATALYTIC SUBUNIT WDR4"/>
    <property type="match status" value="1"/>
</dbReference>
<dbReference type="Gene3D" id="2.130.10.10">
    <property type="entry name" value="YVTN repeat-like/Quinoprotein amine dehydrogenase"/>
    <property type="match status" value="2"/>
</dbReference>
<keyword evidence="9" id="KW-1185">Reference proteome</keyword>
<evidence type="ECO:0000313" key="9">
    <source>
        <dbReference type="Proteomes" id="UP000317650"/>
    </source>
</evidence>
<keyword evidence="3 6" id="KW-0819">tRNA processing</keyword>
<dbReference type="GO" id="GO:0043527">
    <property type="term" value="C:tRNA methyltransferase complex"/>
    <property type="evidence" value="ECO:0007669"/>
    <property type="project" value="TreeGrafter"/>
</dbReference>
<dbReference type="PANTHER" id="PTHR16288">
    <property type="entry name" value="WD40 REPEAT PROTEIN 4"/>
    <property type="match status" value="1"/>
</dbReference>
<dbReference type="EMBL" id="PYDT01000002">
    <property type="protein sequence ID" value="THU68453.1"/>
    <property type="molecule type" value="Genomic_DNA"/>
</dbReference>
<comment type="subcellular location">
    <subcellularLocation>
        <location evidence="1 6">Nucleus</location>
    </subcellularLocation>
</comment>
<dbReference type="UniPathway" id="UPA00989"/>
<dbReference type="InterPro" id="IPR028884">
    <property type="entry name" value="Trm82"/>
</dbReference>
<evidence type="ECO:0000313" key="8">
    <source>
        <dbReference type="EMBL" id="THU68453.1"/>
    </source>
</evidence>
<dbReference type="HAMAP" id="MF_03056">
    <property type="entry name" value="TRM82"/>
    <property type="match status" value="1"/>
</dbReference>
<evidence type="ECO:0000256" key="7">
    <source>
        <dbReference type="PROSITE-ProRule" id="PRU00221"/>
    </source>
</evidence>
<dbReference type="InterPro" id="IPR036322">
    <property type="entry name" value="WD40_repeat_dom_sf"/>
</dbReference>
<evidence type="ECO:0000256" key="3">
    <source>
        <dbReference type="ARBA" id="ARBA00022694"/>
    </source>
</evidence>
<dbReference type="Pfam" id="PF00400">
    <property type="entry name" value="WD40"/>
    <property type="match status" value="3"/>
</dbReference>
<evidence type="ECO:0000256" key="6">
    <source>
        <dbReference type="HAMAP-Rule" id="MF_03056"/>
    </source>
</evidence>
<reference evidence="8 9" key="1">
    <citation type="journal article" date="2019" name="Nat. Plants">
        <title>Genome sequencing of Musa balbisiana reveals subgenome evolution and function divergence in polyploid bananas.</title>
        <authorList>
            <person name="Yao X."/>
        </authorList>
    </citation>
    <scope>NUCLEOTIDE SEQUENCE [LARGE SCALE GENOMIC DNA]</scope>
    <source>
        <strain evidence="9">cv. DH-PKW</strain>
        <tissue evidence="8">Leaves</tissue>
    </source>
</reference>
<accession>A0A4S8K1A8</accession>
<dbReference type="GO" id="GO:0106004">
    <property type="term" value="P:tRNA (guanine-N7)-methylation"/>
    <property type="evidence" value="ECO:0007669"/>
    <property type="project" value="UniProtKB-UniRule"/>
</dbReference>
<dbReference type="Proteomes" id="UP000317650">
    <property type="component" value="Chromosome 8"/>
</dbReference>
<comment type="caution">
    <text evidence="8">The sequence shown here is derived from an EMBL/GenBank/DDBJ whole genome shotgun (WGS) entry which is preliminary data.</text>
</comment>
<feature type="repeat" description="WD" evidence="7">
    <location>
        <begin position="220"/>
        <end position="265"/>
    </location>
</feature>
<dbReference type="STRING" id="52838.A0A4S8K1A8"/>
<dbReference type="GO" id="GO:0005829">
    <property type="term" value="C:cytosol"/>
    <property type="evidence" value="ECO:0007669"/>
    <property type="project" value="TreeGrafter"/>
</dbReference>
<sequence length="416" mass="45368">MEETTEIVSDGGDEAAPAAVTMDVENGLIEEEKNMDGEVAPALISIHPFEKSVVVAVGSELRLFNLEGNCSVSLIDDPSGPSHSDAIRSINFGASGKFLASAGDDKLVKIWETSSWHCIRTVSADKRVSAVAISHSGRYVAFADKFGVVWLVGLDEDDAKQTKVDKKAVPILGHYCSIITRLEFSPDERFIASADRDFKIRITVFPKLPLKGAHEIQSFCLGHKDFVSCFAFACPLGCAHGFLFSGSGDSTVRLWDFISGLLLATCEVGAMVGSLQYNGTEDGYPPVVTLEDNYFPTSMVLSSLTQRLWMVMGASNLPTLSATQLPTRIRVMSGFHKDSSDYNGHDPITLEDNEVPGGKKLLSELQGSFDVAMEEAALAAAAGAVKASMRNMLIKKEYALERREMRKRNRNDRKLR</sequence>
<feature type="repeat" description="WD" evidence="7">
    <location>
        <begin position="80"/>
        <end position="121"/>
    </location>
</feature>
<dbReference type="SMART" id="SM00320">
    <property type="entry name" value="WD40"/>
    <property type="match status" value="4"/>
</dbReference>
<proteinExistence type="inferred from homology"/>
<comment type="pathway">
    <text evidence="6">tRNA modification; N(7)-methylguanine-tRNA biosynthesis.</text>
</comment>
<evidence type="ECO:0000256" key="5">
    <source>
        <dbReference type="ARBA" id="ARBA00023242"/>
    </source>
</evidence>
<dbReference type="PROSITE" id="PS00678">
    <property type="entry name" value="WD_REPEATS_1"/>
    <property type="match status" value="1"/>
</dbReference>
<dbReference type="PROSITE" id="PS50082">
    <property type="entry name" value="WD_REPEATS_2"/>
    <property type="match status" value="2"/>
</dbReference>
<name>A0A4S8K1A8_MUSBA</name>
<dbReference type="InterPro" id="IPR015943">
    <property type="entry name" value="WD40/YVTN_repeat-like_dom_sf"/>
</dbReference>
<evidence type="ECO:0000256" key="1">
    <source>
        <dbReference type="ARBA" id="ARBA00004123"/>
    </source>
</evidence>